<dbReference type="InterPro" id="IPR045380">
    <property type="entry name" value="LD_TPept_scaffold_dom"/>
</dbReference>
<dbReference type="Pfam" id="PF03734">
    <property type="entry name" value="YkuD"/>
    <property type="match status" value="1"/>
</dbReference>
<reference evidence="4" key="1">
    <citation type="submission" date="2021-06" db="EMBL/GenBank/DDBJ databases">
        <title>Thalassococcus sp. CAU 1522 isolated from sea sand, Republic of Korea.</title>
        <authorList>
            <person name="Kim W."/>
        </authorList>
    </citation>
    <scope>NUCLEOTIDE SEQUENCE</scope>
    <source>
        <strain evidence="4">CAU 1522</strain>
    </source>
</reference>
<proteinExistence type="predicted"/>
<keyword evidence="1" id="KW-0961">Cell wall biogenesis/degradation</keyword>
<keyword evidence="1" id="KW-0573">Peptidoglycan synthesis</keyword>
<feature type="chain" id="PRO_5045639604" evidence="2">
    <location>
        <begin position="24"/>
        <end position="546"/>
    </location>
</feature>
<accession>A0ABS6NC55</accession>
<dbReference type="RefSeq" id="WP_217779463.1">
    <property type="nucleotide sequence ID" value="NZ_JAHRWL010000002.1"/>
</dbReference>
<dbReference type="Proteomes" id="UP001166293">
    <property type="component" value="Unassembled WGS sequence"/>
</dbReference>
<dbReference type="CDD" id="cd16913">
    <property type="entry name" value="YkuD_like"/>
    <property type="match status" value="1"/>
</dbReference>
<evidence type="ECO:0000256" key="1">
    <source>
        <dbReference type="PROSITE-ProRule" id="PRU01373"/>
    </source>
</evidence>
<dbReference type="Pfam" id="PF01471">
    <property type="entry name" value="PG_binding_1"/>
    <property type="match status" value="1"/>
</dbReference>
<evidence type="ECO:0000313" key="5">
    <source>
        <dbReference type="Proteomes" id="UP001166293"/>
    </source>
</evidence>
<dbReference type="InterPro" id="IPR002477">
    <property type="entry name" value="Peptidoglycan-bd-like"/>
</dbReference>
<feature type="active site" description="Nucleophile" evidence="1">
    <location>
        <position position="457"/>
    </location>
</feature>
<dbReference type="Pfam" id="PF20142">
    <property type="entry name" value="Scaffold"/>
    <property type="match status" value="1"/>
</dbReference>
<dbReference type="InterPro" id="IPR052905">
    <property type="entry name" value="LD-transpeptidase_YkuD-like"/>
</dbReference>
<feature type="domain" description="L,D-TPase catalytic" evidence="3">
    <location>
        <begin position="308"/>
        <end position="486"/>
    </location>
</feature>
<feature type="active site" description="Proton donor/acceptor" evidence="1">
    <location>
        <position position="438"/>
    </location>
</feature>
<organism evidence="4 5">
    <name type="scientific">Thalassococcus arenae</name>
    <dbReference type="NCBI Taxonomy" id="2851652"/>
    <lineage>
        <taxon>Bacteria</taxon>
        <taxon>Pseudomonadati</taxon>
        <taxon>Pseudomonadota</taxon>
        <taxon>Alphaproteobacteria</taxon>
        <taxon>Rhodobacterales</taxon>
        <taxon>Roseobacteraceae</taxon>
        <taxon>Thalassococcus</taxon>
    </lineage>
</organism>
<protein>
    <submittedName>
        <fullName evidence="4">L,D-transpeptidase family protein</fullName>
    </submittedName>
</protein>
<dbReference type="PROSITE" id="PS52029">
    <property type="entry name" value="LD_TPASE"/>
    <property type="match status" value="1"/>
</dbReference>
<keyword evidence="2" id="KW-0732">Signal</keyword>
<dbReference type="PANTHER" id="PTHR41533:SF2">
    <property type="entry name" value="BLR7131 PROTEIN"/>
    <property type="match status" value="1"/>
</dbReference>
<dbReference type="EMBL" id="JAHRWL010000002">
    <property type="protein sequence ID" value="MBV2361125.1"/>
    <property type="molecule type" value="Genomic_DNA"/>
</dbReference>
<evidence type="ECO:0000256" key="2">
    <source>
        <dbReference type="SAM" id="SignalP"/>
    </source>
</evidence>
<feature type="signal peptide" evidence="2">
    <location>
        <begin position="1"/>
        <end position="23"/>
    </location>
</feature>
<dbReference type="PANTHER" id="PTHR41533">
    <property type="entry name" value="L,D-TRANSPEPTIDASE HI_1667-RELATED"/>
    <property type="match status" value="1"/>
</dbReference>
<comment type="caution">
    <text evidence="4">The sequence shown here is derived from an EMBL/GenBank/DDBJ whole genome shotgun (WGS) entry which is preliminary data.</text>
</comment>
<keyword evidence="5" id="KW-1185">Reference proteome</keyword>
<evidence type="ECO:0000313" key="4">
    <source>
        <dbReference type="EMBL" id="MBV2361125.1"/>
    </source>
</evidence>
<keyword evidence="1" id="KW-0133">Cell shape</keyword>
<name>A0ABS6NC55_9RHOB</name>
<gene>
    <name evidence="4" type="ORF">KUH32_15270</name>
</gene>
<comment type="pathway">
    <text evidence="1">Cell wall biogenesis; peptidoglycan biosynthesis.</text>
</comment>
<evidence type="ECO:0000259" key="3">
    <source>
        <dbReference type="PROSITE" id="PS52029"/>
    </source>
</evidence>
<sequence>MFMSIATSFISKMRAGISGLAVAALLAGAAPAMESDLAALKLTAYKQALAEGLAAEDVAIAEFYRSRDFAPIWTGASDADRARRAALLDAFSMAGDHGLPERRFDADAVMRDLAAARTGRDRGALEIRLSKLYIDFANALQSGLIDPRGKVEGVKRSPPRRDASQLLARLVQDDPQAAFRGLAPTSPEYTRLVRVKLMLERTLAQGGWGPTVPGTKIEPGETGPAVVALRNRLMAMGYLGTSLSADYDDALRNAVMAFQASHGLEQDGVAGGATLAAINVEPEARLKSIIVAMERERWLNLPDGLGQRHIRVNLTDFHAEIIDDGKLTFQTRSVVGHADVDRRTPEFSDQMEFMVINPSWYVPRSIVVKEYLPLLRRNPNAVGHLQILGRNGPVSRARGFSQYTAASFPYGMRQPPGPKNALGTVKFMFPNQYNIYLHDTPSKHLFAREVRTYSHGCVRLSDPHDFAYALLAKQSDDPQGLFQSILRTGSERRVNLDQPVPVHLIYRTAFTRAKGPVQFRDDVYGRDALVWALLEREGVALRRSGG</sequence>
<dbReference type="InterPro" id="IPR005490">
    <property type="entry name" value="LD_TPept_cat_dom"/>
</dbReference>